<sequence length="85" mass="9251">MNREQLVTALLDAGLATGSFQIPGVHETTPLPTDFWFLRSGADGGWEVGAFERGRFDTRARFDTESAATQWMLTTLTGGTADATR</sequence>
<dbReference type="Proteomes" id="UP000183810">
    <property type="component" value="Chromosome"/>
</dbReference>
<keyword evidence="2" id="KW-1185">Reference proteome</keyword>
<dbReference type="KEGG" id="nsl:BOX37_28585"/>
<evidence type="ECO:0000313" key="1">
    <source>
        <dbReference type="EMBL" id="APE37234.1"/>
    </source>
</evidence>
<organism evidence="1 2">
    <name type="scientific">Nocardia mangyaensis</name>
    <dbReference type="NCBI Taxonomy" id="2213200"/>
    <lineage>
        <taxon>Bacteria</taxon>
        <taxon>Bacillati</taxon>
        <taxon>Actinomycetota</taxon>
        <taxon>Actinomycetes</taxon>
        <taxon>Mycobacteriales</taxon>
        <taxon>Nocardiaceae</taxon>
        <taxon>Nocardia</taxon>
    </lineage>
</organism>
<dbReference type="RefSeq" id="WP_071930403.1">
    <property type="nucleotide sequence ID" value="NZ_CP018082.1"/>
</dbReference>
<proteinExistence type="predicted"/>
<reference evidence="1" key="1">
    <citation type="submission" date="2016-11" db="EMBL/GenBank/DDBJ databases">
        <authorList>
            <person name="Jaros S."/>
            <person name="Januszkiewicz K."/>
            <person name="Wedrychowicz H."/>
        </authorList>
    </citation>
    <scope>NUCLEOTIDE SEQUENCE [LARGE SCALE GENOMIC DNA]</scope>
    <source>
        <strain evidence="1">Y48</strain>
    </source>
</reference>
<evidence type="ECO:0000313" key="2">
    <source>
        <dbReference type="Proteomes" id="UP000183810"/>
    </source>
</evidence>
<name>A0A1J0VYZ9_9NOCA</name>
<dbReference type="EMBL" id="CP018082">
    <property type="protein sequence ID" value="APE37234.1"/>
    <property type="molecule type" value="Genomic_DNA"/>
</dbReference>
<gene>
    <name evidence="1" type="ORF">BOX37_28585</name>
</gene>
<dbReference type="AlphaFoldDB" id="A0A1J0VYZ9"/>
<protein>
    <submittedName>
        <fullName evidence="1">Uncharacterized protein</fullName>
    </submittedName>
</protein>
<accession>A0A1J0VYZ9</accession>